<comment type="subcellular location">
    <subcellularLocation>
        <location evidence="1">Cell membrane</location>
        <topology evidence="1">Multi-pass membrane protein</topology>
    </subcellularLocation>
</comment>
<feature type="transmembrane region" description="Helical" evidence="6">
    <location>
        <begin position="57"/>
        <end position="79"/>
    </location>
</feature>
<dbReference type="CDD" id="cd16936">
    <property type="entry name" value="HATPase_RsbW-like"/>
    <property type="match status" value="1"/>
</dbReference>
<keyword evidence="4 6" id="KW-1133">Transmembrane helix</keyword>
<feature type="transmembrane region" description="Helical" evidence="6">
    <location>
        <begin position="381"/>
        <end position="401"/>
    </location>
</feature>
<feature type="transmembrane region" description="Helical" evidence="6">
    <location>
        <begin position="133"/>
        <end position="155"/>
    </location>
</feature>
<dbReference type="SUPFAM" id="SSF55874">
    <property type="entry name" value="ATPase domain of HSP90 chaperone/DNA topoisomerase II/histidine kinase"/>
    <property type="match status" value="1"/>
</dbReference>
<evidence type="ECO:0000259" key="7">
    <source>
        <dbReference type="Pfam" id="PF13581"/>
    </source>
</evidence>
<dbReference type="InterPro" id="IPR002528">
    <property type="entry name" value="MATE_fam"/>
</dbReference>
<dbReference type="PANTHER" id="PTHR43823:SF3">
    <property type="entry name" value="MULTIDRUG EXPORT PROTEIN MEPA"/>
    <property type="match status" value="1"/>
</dbReference>
<feature type="transmembrane region" description="Helical" evidence="6">
    <location>
        <begin position="188"/>
        <end position="209"/>
    </location>
</feature>
<dbReference type="GO" id="GO:0042910">
    <property type="term" value="F:xenobiotic transmembrane transporter activity"/>
    <property type="evidence" value="ECO:0007669"/>
    <property type="project" value="InterPro"/>
</dbReference>
<reference evidence="8" key="1">
    <citation type="submission" date="2016-03" db="EMBL/GenBank/DDBJ databases">
        <authorList>
            <person name="Borrel G."/>
            <person name="Mccann A."/>
            <person name="O'Toole P.W."/>
        </authorList>
    </citation>
    <scope>NUCLEOTIDE SEQUENCE</scope>
    <source>
        <strain evidence="8">183</strain>
    </source>
</reference>
<feature type="domain" description="Histidine kinase/HSP90-like ATPase" evidence="7">
    <location>
        <begin position="463"/>
        <end position="568"/>
    </location>
</feature>
<dbReference type="RefSeq" id="WP_400195056.1">
    <property type="nucleotide sequence ID" value="NZ_CAYAYE010000043.1"/>
</dbReference>
<dbReference type="Proteomes" id="UP000752814">
    <property type="component" value="Unassembled WGS sequence"/>
</dbReference>
<feature type="transmembrane region" description="Helical" evidence="6">
    <location>
        <begin position="407"/>
        <end position="430"/>
    </location>
</feature>
<dbReference type="AlphaFoldDB" id="A0A8J8PCG3"/>
<accession>A0A8J8PCG3</accession>
<dbReference type="GO" id="GO:0015297">
    <property type="term" value="F:antiporter activity"/>
    <property type="evidence" value="ECO:0007669"/>
    <property type="project" value="InterPro"/>
</dbReference>
<dbReference type="InterPro" id="IPR003594">
    <property type="entry name" value="HATPase_dom"/>
</dbReference>
<dbReference type="GO" id="GO:0005886">
    <property type="term" value="C:plasma membrane"/>
    <property type="evidence" value="ECO:0007669"/>
    <property type="project" value="UniProtKB-SubCell"/>
</dbReference>
<feature type="transmembrane region" description="Helical" evidence="6">
    <location>
        <begin position="12"/>
        <end position="37"/>
    </location>
</feature>
<feature type="transmembrane region" description="Helical" evidence="6">
    <location>
        <begin position="352"/>
        <end position="369"/>
    </location>
</feature>
<dbReference type="EMBL" id="LVVT01000024">
    <property type="protein sequence ID" value="TQS81273.1"/>
    <property type="molecule type" value="Genomic_DNA"/>
</dbReference>
<evidence type="ECO:0000256" key="2">
    <source>
        <dbReference type="ARBA" id="ARBA00022475"/>
    </source>
</evidence>
<feature type="transmembrane region" description="Helical" evidence="6">
    <location>
        <begin position="91"/>
        <end position="113"/>
    </location>
</feature>
<feature type="transmembrane region" description="Helical" evidence="6">
    <location>
        <begin position="162"/>
        <end position="182"/>
    </location>
</feature>
<dbReference type="Pfam" id="PF13581">
    <property type="entry name" value="HATPase_c_2"/>
    <property type="match status" value="1"/>
</dbReference>
<dbReference type="Pfam" id="PF01554">
    <property type="entry name" value="MatE"/>
    <property type="match status" value="2"/>
</dbReference>
<proteinExistence type="predicted"/>
<keyword evidence="2" id="KW-1003">Cell membrane</keyword>
<evidence type="ECO:0000313" key="8">
    <source>
        <dbReference type="EMBL" id="TQS81273.1"/>
    </source>
</evidence>
<protein>
    <recommendedName>
        <fullName evidence="7">Histidine kinase/HSP90-like ATPase domain-containing protein</fullName>
    </recommendedName>
</protein>
<gene>
    <name evidence="8" type="ORF">A3207_05250</name>
</gene>
<sequence length="573" mass="61106">MLERNPYLVNKAFRTYLVATVLASMALSLGVVIDGVIVGNLLGPNSLSAINLTSPLIQLLSAITVLINVGGATLAAIFIGRGKTEDASRIFTTSVVINLIVGVVITILGTVFIDEIVSVLCSDASLAPLVKDYASVVLISSLLYMLLPGICVFVRTDSNPKLATAALVIANIVNLGLDIVFIEFMNLGVGSSALATSLGYLVGVCILLIHVTKKERVFRFKFSGIKYAGSIFAMGAPVALASALMTVRLFGMNSIVLQYLGADGVSVMAVCLNLMMIASMFIGGTAQTMQPIGGVLQGSEDYRGMNLVIKAATKILIICLAVLVSLIFLFPGAFASFFGLTDPELVNFAEPALRIFSLCLPLYGINYMLMIIYQIQGHKKLASAVSSAQALMVVVVALILVPMNNDLIWASFAIGELIVLAGTSVAAYVIHKKRGLTTLTLQKTAPEGAFIFDVSMKGDGSDMKSMMDELHSYLVSSGLSASVTNRIELCCEELTLNVIEHGLNESKNHYLDINIKEAEDNIVITIKDDGPVFDPIKYDGDGKGLLLVKGICSSISYSRAMDQNLVTVKVLKS</sequence>
<feature type="transmembrane region" description="Helical" evidence="6">
    <location>
        <begin position="256"/>
        <end position="282"/>
    </location>
</feature>
<evidence type="ECO:0000256" key="1">
    <source>
        <dbReference type="ARBA" id="ARBA00004651"/>
    </source>
</evidence>
<dbReference type="Gene3D" id="3.30.565.10">
    <property type="entry name" value="Histidine kinase-like ATPase, C-terminal domain"/>
    <property type="match status" value="1"/>
</dbReference>
<dbReference type="InterPro" id="IPR051327">
    <property type="entry name" value="MATE_MepA_subfamily"/>
</dbReference>
<organism evidence="8 9">
    <name type="scientific">Candidatus Methanomassiliicoccus intestinalis</name>
    <dbReference type="NCBI Taxonomy" id="1406512"/>
    <lineage>
        <taxon>Archaea</taxon>
        <taxon>Methanobacteriati</taxon>
        <taxon>Thermoplasmatota</taxon>
        <taxon>Thermoplasmata</taxon>
        <taxon>Methanomassiliicoccales</taxon>
        <taxon>Methanomassiliicoccaceae</taxon>
        <taxon>Methanomassiliicoccus</taxon>
    </lineage>
</organism>
<comment type="caution">
    <text evidence="8">The sequence shown here is derived from an EMBL/GenBank/DDBJ whole genome shotgun (WGS) entry which is preliminary data.</text>
</comment>
<evidence type="ECO:0000256" key="3">
    <source>
        <dbReference type="ARBA" id="ARBA00022692"/>
    </source>
</evidence>
<keyword evidence="3 6" id="KW-0812">Transmembrane</keyword>
<evidence type="ECO:0000256" key="6">
    <source>
        <dbReference type="SAM" id="Phobius"/>
    </source>
</evidence>
<feature type="transmembrane region" description="Helical" evidence="6">
    <location>
        <begin position="315"/>
        <end position="340"/>
    </location>
</feature>
<feature type="transmembrane region" description="Helical" evidence="6">
    <location>
        <begin position="230"/>
        <end position="250"/>
    </location>
</feature>
<keyword evidence="5 6" id="KW-0472">Membrane</keyword>
<evidence type="ECO:0000256" key="4">
    <source>
        <dbReference type="ARBA" id="ARBA00022989"/>
    </source>
</evidence>
<evidence type="ECO:0000256" key="5">
    <source>
        <dbReference type="ARBA" id="ARBA00023136"/>
    </source>
</evidence>
<name>A0A8J8PCG3_9ARCH</name>
<dbReference type="PANTHER" id="PTHR43823">
    <property type="entry name" value="SPORULATION PROTEIN YKVU"/>
    <property type="match status" value="1"/>
</dbReference>
<dbReference type="InterPro" id="IPR036890">
    <property type="entry name" value="HATPase_C_sf"/>
</dbReference>
<evidence type="ECO:0000313" key="9">
    <source>
        <dbReference type="Proteomes" id="UP000752814"/>
    </source>
</evidence>